<gene>
    <name evidence="1" type="ORF">ERS008524_04390</name>
</gene>
<reference evidence="1 2" key="1">
    <citation type="submission" date="2015-03" db="EMBL/GenBank/DDBJ databases">
        <authorList>
            <consortium name="Pathogen Informatics"/>
            <person name="Murphy D."/>
        </authorList>
    </citation>
    <scope>NUCLEOTIDE SEQUENCE [LARGE SCALE GENOMIC DNA]</scope>
    <source>
        <strain evidence="1 2">3400/83</strain>
    </source>
</reference>
<evidence type="ECO:0000313" key="2">
    <source>
        <dbReference type="Proteomes" id="UP000046784"/>
    </source>
</evidence>
<dbReference type="EMBL" id="CGCB01000057">
    <property type="protein sequence ID" value="CFR15925.1"/>
    <property type="molecule type" value="Genomic_DNA"/>
</dbReference>
<dbReference type="Proteomes" id="UP000046784">
    <property type="component" value="Unassembled WGS sequence"/>
</dbReference>
<accession>A0AAI8ZV97</accession>
<evidence type="ECO:0000313" key="1">
    <source>
        <dbReference type="EMBL" id="CFR15925.1"/>
    </source>
</evidence>
<comment type="caution">
    <text evidence="1">The sequence shown here is derived from an EMBL/GenBank/DDBJ whole genome shotgun (WGS) entry which is preliminary data.</text>
</comment>
<proteinExistence type="predicted"/>
<sequence>MAKALVGASAPYLAEVIHNMTLDPTRKGGVNTEANLMAHAVLGAVVAQVNGNSALAGASGAVMGEYIAQQMYLGRA</sequence>
<dbReference type="AlphaFoldDB" id="A0AAI8ZV97"/>
<organism evidence="1 2">
    <name type="scientific">Yersinia frederiksenii</name>
    <dbReference type="NCBI Taxonomy" id="29484"/>
    <lineage>
        <taxon>Bacteria</taxon>
        <taxon>Pseudomonadati</taxon>
        <taxon>Pseudomonadota</taxon>
        <taxon>Gammaproteobacteria</taxon>
        <taxon>Enterobacterales</taxon>
        <taxon>Yersiniaceae</taxon>
        <taxon>Yersinia</taxon>
    </lineage>
</organism>
<name>A0AAI8ZV97_YERFR</name>
<protein>
    <submittedName>
        <fullName evidence="1">Hemolysin</fullName>
    </submittedName>
</protein>